<gene>
    <name evidence="2" type="ORF">A9404_00535</name>
</gene>
<reference evidence="2 3" key="1">
    <citation type="submission" date="2016-06" db="EMBL/GenBank/DDBJ databases">
        <title>Insight into the functional genes involving in sulfur oxidation in Pearl River water.</title>
        <authorList>
            <person name="Luo J."/>
            <person name="Tan X."/>
            <person name="Lin W."/>
        </authorList>
    </citation>
    <scope>NUCLEOTIDE SEQUENCE [LARGE SCALE GENOMIC DNA]</scope>
    <source>
        <strain evidence="2 3">LS2</strain>
    </source>
</reference>
<dbReference type="Gene3D" id="2.60.40.1120">
    <property type="entry name" value="Carboxypeptidase-like, regulatory domain"/>
    <property type="match status" value="1"/>
</dbReference>
<proteinExistence type="predicted"/>
<protein>
    <recommendedName>
        <fullName evidence="1">F5/8 type C domain-containing protein</fullName>
    </recommendedName>
</protein>
<dbReference type="InterPro" id="IPR000421">
    <property type="entry name" value="FA58C"/>
</dbReference>
<dbReference type="AlphaFoldDB" id="A0A191ZDW8"/>
<dbReference type="SUPFAM" id="SSF49785">
    <property type="entry name" value="Galactose-binding domain-like"/>
    <property type="match status" value="1"/>
</dbReference>
<name>A0A191ZDW8_9GAMM</name>
<organism evidence="2 3">
    <name type="scientific">Halothiobacillus diazotrophicus</name>
    <dbReference type="NCBI Taxonomy" id="1860122"/>
    <lineage>
        <taxon>Bacteria</taxon>
        <taxon>Pseudomonadati</taxon>
        <taxon>Pseudomonadota</taxon>
        <taxon>Gammaproteobacteria</taxon>
        <taxon>Chromatiales</taxon>
        <taxon>Halothiobacillaceae</taxon>
        <taxon>Halothiobacillus</taxon>
    </lineage>
</organism>
<dbReference type="KEGG" id="haz:A9404_00535"/>
<dbReference type="EMBL" id="CP016027">
    <property type="protein sequence ID" value="ANJ66066.1"/>
    <property type="molecule type" value="Genomic_DNA"/>
</dbReference>
<dbReference type="InterPro" id="IPR008969">
    <property type="entry name" value="CarboxyPept-like_regulatory"/>
</dbReference>
<accession>A0A191ZDW8</accession>
<evidence type="ECO:0000259" key="1">
    <source>
        <dbReference type="PROSITE" id="PS50022"/>
    </source>
</evidence>
<sequence length="669" mass="70937">MAAHRYWRVSVTATGGTTWCTVGEIAFLDAQGNAISTANGTPIASSSVDWFTPDKAFDGSLVYDTGSWSSAGDIPQWCGFDFGAGNAQDVLAVVITNTDASYTPSEHPVAGSIDYSDDGASWTTVATFSGRDTAANLATTYPTVPSLISSVLADDQVTISAHHVPPISAHLQIVLEDDAAHLVGHQIPSISASLATGLDTDHAKLVGQFIPLRQVNLSAILSDDVSCIRAGTFAPAISSEEPVTITFPRLLSDPLPLRRTTELAQFRDDALIPWIYGRLSIKPIALDADGLEWLIADHAIASIDAVTLGGVATSGWQLINRLDDTGHAIATLRLTQPPKNGAAVVVRLAGKRHPQTGILLEHPADIVRDLLAECGWTLSPADLDILRDDYPDLAIAGLVGEARPLRDAIGEIMQSIGAIWSGSPLKARKRGIVSNPIAVLSAYEMEKPSATAKSTNLATLLRVTYDQNPATGMPASALTLHAPDLINEIGSIAVDLALPWLRTSRDALAVATEALQRLSRPQWSISDSIDAQYGQDCEPGDVFTIDHPWLPGGQAELQSTDYDPDRGRLVITLNLAAGEIPHVELLNRSVAINAAATDPLKITYTNGVATFNITDDSGVPIAGAAVTLDGQTTHQTDRFGQVQFKTARGAHTLEVSASGYAPFELTLTV</sequence>
<dbReference type="Pfam" id="PF13620">
    <property type="entry name" value="CarboxypepD_reg"/>
    <property type="match status" value="1"/>
</dbReference>
<dbReference type="STRING" id="1860122.A9404_00535"/>
<dbReference type="PROSITE" id="PS50022">
    <property type="entry name" value="FA58C_3"/>
    <property type="match status" value="1"/>
</dbReference>
<dbReference type="Pfam" id="PF00754">
    <property type="entry name" value="F5_F8_type_C"/>
    <property type="match status" value="1"/>
</dbReference>
<evidence type="ECO:0000313" key="2">
    <source>
        <dbReference type="EMBL" id="ANJ66066.1"/>
    </source>
</evidence>
<feature type="domain" description="F5/8 type C" evidence="1">
    <location>
        <begin position="22"/>
        <end position="125"/>
    </location>
</feature>
<evidence type="ECO:0000313" key="3">
    <source>
        <dbReference type="Proteomes" id="UP000078596"/>
    </source>
</evidence>
<dbReference type="Proteomes" id="UP000078596">
    <property type="component" value="Chromosome"/>
</dbReference>
<keyword evidence="3" id="KW-1185">Reference proteome</keyword>
<dbReference type="SUPFAM" id="SSF49464">
    <property type="entry name" value="Carboxypeptidase regulatory domain-like"/>
    <property type="match status" value="1"/>
</dbReference>
<dbReference type="Gene3D" id="2.60.120.260">
    <property type="entry name" value="Galactose-binding domain-like"/>
    <property type="match status" value="1"/>
</dbReference>
<dbReference type="InterPro" id="IPR008979">
    <property type="entry name" value="Galactose-bd-like_sf"/>
</dbReference>